<comment type="caution">
    <text evidence="6">The sequence shown here is derived from an EMBL/GenBank/DDBJ whole genome shotgun (WGS) entry which is preliminary data.</text>
</comment>
<dbReference type="PANTHER" id="PTHR31674:SF25">
    <property type="entry name" value="B3 DOMAIN-CONTAINING TRANSCRIPTION FACTOR VRN1-LIKE"/>
    <property type="match status" value="1"/>
</dbReference>
<name>A0A8T0HET4_CERPU</name>
<sequence>MLTELEELVLEDLDEAEVTYFSVRIISKTNPARLEVPASFTATTGWPGAVQCSLLTSLRDPKEWPLQMGQLPSSSCVGNAVSDSTGWANFLRHMAVSVGDIIVFEFVDSRCLVASIAYHRGCPPQNVPEEPQVVNVIVPAEPQVVSVNVPELPQVVNVNSPFFKKKLRATHARAHKSARLDIPTAFWRAVGPEKFNGSLITLSGPGGEHVVQSSICVTPKQTFCFFGSGWSDFRALNDFHVGDTIVFTKVTECQYEVIKE</sequence>
<gene>
    <name evidence="6" type="ORF">KC19_6G042500</name>
</gene>
<accession>A0A8T0HET4</accession>
<dbReference type="Proteomes" id="UP000822688">
    <property type="component" value="Chromosome 6"/>
</dbReference>
<organism evidence="6 7">
    <name type="scientific">Ceratodon purpureus</name>
    <name type="common">Fire moss</name>
    <name type="synonym">Dicranum purpureum</name>
    <dbReference type="NCBI Taxonomy" id="3225"/>
    <lineage>
        <taxon>Eukaryota</taxon>
        <taxon>Viridiplantae</taxon>
        <taxon>Streptophyta</taxon>
        <taxon>Embryophyta</taxon>
        <taxon>Bryophyta</taxon>
        <taxon>Bryophytina</taxon>
        <taxon>Bryopsida</taxon>
        <taxon>Dicranidae</taxon>
        <taxon>Pseudoditrichales</taxon>
        <taxon>Ditrichaceae</taxon>
        <taxon>Ceratodon</taxon>
    </lineage>
</organism>
<dbReference type="InterPro" id="IPR015300">
    <property type="entry name" value="DNA-bd_pseudobarrel_sf"/>
</dbReference>
<dbReference type="AlphaFoldDB" id="A0A8T0HET4"/>
<evidence type="ECO:0000256" key="4">
    <source>
        <dbReference type="ARBA" id="ARBA00023242"/>
    </source>
</evidence>
<evidence type="ECO:0000256" key="2">
    <source>
        <dbReference type="ARBA" id="ARBA00023125"/>
    </source>
</evidence>
<dbReference type="GO" id="GO:0003677">
    <property type="term" value="F:DNA binding"/>
    <property type="evidence" value="ECO:0007669"/>
    <property type="project" value="UniProtKB-KW"/>
</dbReference>
<keyword evidence="3" id="KW-0804">Transcription</keyword>
<evidence type="ECO:0000313" key="6">
    <source>
        <dbReference type="EMBL" id="KAG0568744.1"/>
    </source>
</evidence>
<dbReference type="Gene3D" id="2.40.330.10">
    <property type="entry name" value="DNA-binding pseudobarrel domain"/>
    <property type="match status" value="2"/>
</dbReference>
<keyword evidence="2" id="KW-0238">DNA-binding</keyword>
<evidence type="ECO:0000259" key="5">
    <source>
        <dbReference type="PROSITE" id="PS50863"/>
    </source>
</evidence>
<dbReference type="InterPro" id="IPR003340">
    <property type="entry name" value="B3_DNA-bd"/>
</dbReference>
<reference evidence="6 7" key="1">
    <citation type="submission" date="2020-06" db="EMBL/GenBank/DDBJ databases">
        <title>WGS assembly of Ceratodon purpureus strain R40.</title>
        <authorList>
            <person name="Carey S.B."/>
            <person name="Jenkins J."/>
            <person name="Shu S."/>
            <person name="Lovell J.T."/>
            <person name="Sreedasyam A."/>
            <person name="Maumus F."/>
            <person name="Tiley G.P."/>
            <person name="Fernandez-Pozo N."/>
            <person name="Barry K."/>
            <person name="Chen C."/>
            <person name="Wang M."/>
            <person name="Lipzen A."/>
            <person name="Daum C."/>
            <person name="Saski C.A."/>
            <person name="Payton A.C."/>
            <person name="Mcbreen J.C."/>
            <person name="Conrad R.E."/>
            <person name="Kollar L.M."/>
            <person name="Olsson S."/>
            <person name="Huttunen S."/>
            <person name="Landis J.B."/>
            <person name="Wickett N.J."/>
            <person name="Johnson M.G."/>
            <person name="Rensing S.A."/>
            <person name="Grimwood J."/>
            <person name="Schmutz J."/>
            <person name="Mcdaniel S.F."/>
        </authorList>
    </citation>
    <scope>NUCLEOTIDE SEQUENCE [LARGE SCALE GENOMIC DNA]</scope>
    <source>
        <strain evidence="6 7">R40</strain>
    </source>
</reference>
<evidence type="ECO:0000256" key="3">
    <source>
        <dbReference type="ARBA" id="ARBA00023163"/>
    </source>
</evidence>
<dbReference type="Pfam" id="PF02362">
    <property type="entry name" value="B3"/>
    <property type="match status" value="1"/>
</dbReference>
<dbReference type="InterPro" id="IPR039218">
    <property type="entry name" value="REM_fam"/>
</dbReference>
<keyword evidence="7" id="KW-1185">Reference proteome</keyword>
<keyword evidence="4" id="KW-0539">Nucleus</keyword>
<dbReference type="EMBL" id="CM026427">
    <property type="protein sequence ID" value="KAG0568744.1"/>
    <property type="molecule type" value="Genomic_DNA"/>
</dbReference>
<protein>
    <recommendedName>
        <fullName evidence="5">TF-B3 domain-containing protein</fullName>
    </recommendedName>
</protein>
<evidence type="ECO:0000313" key="7">
    <source>
        <dbReference type="Proteomes" id="UP000822688"/>
    </source>
</evidence>
<keyword evidence="1" id="KW-0805">Transcription regulation</keyword>
<dbReference type="CDD" id="cd10017">
    <property type="entry name" value="B3_DNA"/>
    <property type="match status" value="1"/>
</dbReference>
<dbReference type="PANTHER" id="PTHR31674">
    <property type="entry name" value="B3 DOMAIN-CONTAINING PROTEIN REM-LIKE 3-RELATED"/>
    <property type="match status" value="1"/>
</dbReference>
<feature type="domain" description="TF-B3" evidence="5">
    <location>
        <begin position="19"/>
        <end position="120"/>
    </location>
</feature>
<dbReference type="PROSITE" id="PS50863">
    <property type="entry name" value="B3"/>
    <property type="match status" value="1"/>
</dbReference>
<proteinExistence type="predicted"/>
<dbReference type="SUPFAM" id="SSF101936">
    <property type="entry name" value="DNA-binding pseudobarrel domain"/>
    <property type="match status" value="2"/>
</dbReference>
<evidence type="ECO:0000256" key="1">
    <source>
        <dbReference type="ARBA" id="ARBA00023015"/>
    </source>
</evidence>